<dbReference type="Pfam" id="PF07859">
    <property type="entry name" value="Abhydrolase_3"/>
    <property type="match status" value="1"/>
</dbReference>
<dbReference type="AlphaFoldDB" id="A0A2S6HQL1"/>
<dbReference type="OrthoDB" id="9815425at2"/>
<dbReference type="InterPro" id="IPR029058">
    <property type="entry name" value="AB_hydrolase_fold"/>
</dbReference>
<evidence type="ECO:0000259" key="2">
    <source>
        <dbReference type="Pfam" id="PF07859"/>
    </source>
</evidence>
<keyword evidence="1" id="KW-0378">Hydrolase</keyword>
<keyword evidence="4" id="KW-1185">Reference proteome</keyword>
<feature type="domain" description="Alpha/beta hydrolase fold-3" evidence="2">
    <location>
        <begin position="71"/>
        <end position="271"/>
    </location>
</feature>
<sequence length="295" mass="33231">MSLKIQMTKFLAGFGNAEKKMEAELLAPKRGGSVIDRDHYNKKIRVKEWSVDGFGGVTINGSYTSQKHLLMLPGGAYSLEPSSRYLELSEYFALSHQMKVTIPFCPMSPEYTALEVHQYLLHVYSRLIKEYREDQFFFWGDFSGGGLALSFLQELRDNNNLPLPVKTAVISPWLDITLDNPLIKIAKKADVLLPVETLKQTGIRYRGSLASDHPFVSPIYGDWDNLGKILMFSGTEDIMTPDCDLLAEKAGSFKGTELIYKKGAGMLHNWILIPCRETEATLDLIASYYLDEGEI</sequence>
<organism evidence="3 4">
    <name type="scientific">Lacrimispora xylanisolvens</name>
    <dbReference type="NCBI Taxonomy" id="384636"/>
    <lineage>
        <taxon>Bacteria</taxon>
        <taxon>Bacillati</taxon>
        <taxon>Bacillota</taxon>
        <taxon>Clostridia</taxon>
        <taxon>Lachnospirales</taxon>
        <taxon>Lachnospiraceae</taxon>
        <taxon>Lacrimispora</taxon>
    </lineage>
</organism>
<dbReference type="Gene3D" id="3.40.50.1820">
    <property type="entry name" value="alpha/beta hydrolase"/>
    <property type="match status" value="1"/>
</dbReference>
<dbReference type="Proteomes" id="UP000237749">
    <property type="component" value="Unassembled WGS sequence"/>
</dbReference>
<dbReference type="PANTHER" id="PTHR48081:SF8">
    <property type="entry name" value="ALPHA_BETA HYDROLASE FOLD-3 DOMAIN-CONTAINING PROTEIN-RELATED"/>
    <property type="match status" value="1"/>
</dbReference>
<reference evidence="3 4" key="1">
    <citation type="submission" date="2018-02" db="EMBL/GenBank/DDBJ databases">
        <title>Genomic Encyclopedia of Archaeal and Bacterial Type Strains, Phase II (KMG-II): from individual species to whole genera.</title>
        <authorList>
            <person name="Goeker M."/>
        </authorList>
    </citation>
    <scope>NUCLEOTIDE SEQUENCE [LARGE SCALE GENOMIC DNA]</scope>
    <source>
        <strain evidence="3 4">DSM 3808</strain>
    </source>
</reference>
<accession>A0A2S6HQL1</accession>
<evidence type="ECO:0000256" key="1">
    <source>
        <dbReference type="ARBA" id="ARBA00022801"/>
    </source>
</evidence>
<evidence type="ECO:0000313" key="3">
    <source>
        <dbReference type="EMBL" id="PPK79888.1"/>
    </source>
</evidence>
<dbReference type="RefSeq" id="WP_104437788.1">
    <property type="nucleotide sequence ID" value="NZ_PTJA01000008.1"/>
</dbReference>
<proteinExistence type="predicted"/>
<evidence type="ECO:0000313" key="4">
    <source>
        <dbReference type="Proteomes" id="UP000237749"/>
    </source>
</evidence>
<dbReference type="EMBL" id="PTJA01000008">
    <property type="protein sequence ID" value="PPK79888.1"/>
    <property type="molecule type" value="Genomic_DNA"/>
</dbReference>
<comment type="caution">
    <text evidence="3">The sequence shown here is derived from an EMBL/GenBank/DDBJ whole genome shotgun (WGS) entry which is preliminary data.</text>
</comment>
<protein>
    <submittedName>
        <fullName evidence="3">Acetyl esterase/lipase</fullName>
    </submittedName>
</protein>
<dbReference type="SUPFAM" id="SSF53474">
    <property type="entry name" value="alpha/beta-Hydrolases"/>
    <property type="match status" value="1"/>
</dbReference>
<dbReference type="InterPro" id="IPR050300">
    <property type="entry name" value="GDXG_lipolytic_enzyme"/>
</dbReference>
<dbReference type="PANTHER" id="PTHR48081">
    <property type="entry name" value="AB HYDROLASE SUPERFAMILY PROTEIN C4A8.06C"/>
    <property type="match status" value="1"/>
</dbReference>
<gene>
    <name evidence="3" type="ORF">BXY41_108113</name>
</gene>
<dbReference type="InterPro" id="IPR013094">
    <property type="entry name" value="AB_hydrolase_3"/>
</dbReference>
<name>A0A2S6HQL1_9FIRM</name>
<dbReference type="GO" id="GO:0016787">
    <property type="term" value="F:hydrolase activity"/>
    <property type="evidence" value="ECO:0007669"/>
    <property type="project" value="UniProtKB-KW"/>
</dbReference>